<comment type="caution">
    <text evidence="4">The sequence shown here is derived from an EMBL/GenBank/DDBJ whole genome shotgun (WGS) entry which is preliminary data.</text>
</comment>
<evidence type="ECO:0008006" key="6">
    <source>
        <dbReference type="Google" id="ProtNLM"/>
    </source>
</evidence>
<feature type="region of interest" description="Disordered" evidence="1">
    <location>
        <begin position="360"/>
        <end position="388"/>
    </location>
</feature>
<dbReference type="SUPFAM" id="SSF49879">
    <property type="entry name" value="SMAD/FHA domain"/>
    <property type="match status" value="1"/>
</dbReference>
<dbReference type="PROSITE" id="PS50174">
    <property type="entry name" value="G_PATCH"/>
    <property type="match status" value="1"/>
</dbReference>
<organism evidence="4 5">
    <name type="scientific">Coemansia biformis</name>
    <dbReference type="NCBI Taxonomy" id="1286918"/>
    <lineage>
        <taxon>Eukaryota</taxon>
        <taxon>Fungi</taxon>
        <taxon>Fungi incertae sedis</taxon>
        <taxon>Zoopagomycota</taxon>
        <taxon>Kickxellomycotina</taxon>
        <taxon>Kickxellomycetes</taxon>
        <taxon>Kickxellales</taxon>
        <taxon>Kickxellaceae</taxon>
        <taxon>Coemansia</taxon>
    </lineage>
</organism>
<dbReference type="InterPro" id="IPR008984">
    <property type="entry name" value="SMAD_FHA_dom_sf"/>
</dbReference>
<evidence type="ECO:0000313" key="4">
    <source>
        <dbReference type="EMBL" id="KAJ1731292.1"/>
    </source>
</evidence>
<dbReference type="GO" id="GO:0003676">
    <property type="term" value="F:nucleic acid binding"/>
    <property type="evidence" value="ECO:0007669"/>
    <property type="project" value="InterPro"/>
</dbReference>
<evidence type="ECO:0000259" key="2">
    <source>
        <dbReference type="PROSITE" id="PS50006"/>
    </source>
</evidence>
<keyword evidence="5" id="KW-1185">Reference proteome</keyword>
<dbReference type="InterPro" id="IPR053027">
    <property type="entry name" value="AGGF1"/>
</dbReference>
<feature type="region of interest" description="Disordered" evidence="1">
    <location>
        <begin position="21"/>
        <end position="42"/>
    </location>
</feature>
<evidence type="ECO:0000259" key="3">
    <source>
        <dbReference type="PROSITE" id="PS50174"/>
    </source>
</evidence>
<dbReference type="Proteomes" id="UP001143981">
    <property type="component" value="Unassembled WGS sequence"/>
</dbReference>
<feature type="domain" description="FHA" evidence="2">
    <location>
        <begin position="123"/>
        <end position="177"/>
    </location>
</feature>
<protein>
    <recommendedName>
        <fullName evidence="6">G-patch domain-containing protein</fullName>
    </recommendedName>
</protein>
<dbReference type="Gene3D" id="2.60.200.20">
    <property type="match status" value="1"/>
</dbReference>
<sequence length="466" mass="49181">MSRQFEDDLSEYLCAKGRSEPATAPVPAAGPEISHSPAAPLDGFEVSADPRYAYSKDSGHWLDLHTGIVSYYDTDAQVYVPLRLASGGAPGTAGFAGVARLVVADSPCLAVGHVVEIGADDGLDVGRDRVEAGDIRHLRVPEMEVSRHHARIYFGSDDAAFACGIAVAAEDAGSEDGEIGGESGGESGGEPGDFEKMQAVDDLSEGECQGESDAVRAAAASAASKATAHEPGFYVVDQGSTHGTFVNQQRLSEPKTASRPWRLRHRDQVAVGGTTFEVHIHEQWACAECKNTGSNEIATLHTSAPEASPATSSALRANLQQERIDNLRALKRRYMPSRRRAGDKMGVYADRARLRRSLQSNMQTAAARESELEGAGQSAHTEAHPATDPVASAATALGQDNMGYALLRRMGWSPGSGLGADQSGIVAPVGITGNEGRSGLGAPQPPAGESPQSRVSRITRERFHEC</sequence>
<dbReference type="SMART" id="SM00443">
    <property type="entry name" value="G_patch"/>
    <property type="match status" value="1"/>
</dbReference>
<evidence type="ECO:0000256" key="1">
    <source>
        <dbReference type="SAM" id="MobiDB-lite"/>
    </source>
</evidence>
<feature type="domain" description="G-patch" evidence="3">
    <location>
        <begin position="399"/>
        <end position="445"/>
    </location>
</feature>
<evidence type="ECO:0000313" key="5">
    <source>
        <dbReference type="Proteomes" id="UP001143981"/>
    </source>
</evidence>
<gene>
    <name evidence="4" type="ORF">LPJ61_002602</name>
</gene>
<dbReference type="EMBL" id="JANBOI010000345">
    <property type="protein sequence ID" value="KAJ1731292.1"/>
    <property type="molecule type" value="Genomic_DNA"/>
</dbReference>
<dbReference type="PANTHER" id="PTHR23106">
    <property type="entry name" value="ANGIOGENIC FACTOR WITH G PATCH AND FHA DOMAINS 1"/>
    <property type="match status" value="1"/>
</dbReference>
<feature type="region of interest" description="Disordered" evidence="1">
    <location>
        <begin position="425"/>
        <end position="466"/>
    </location>
</feature>
<dbReference type="SMART" id="SM00240">
    <property type="entry name" value="FHA"/>
    <property type="match status" value="1"/>
</dbReference>
<accession>A0A9W8CYI2</accession>
<dbReference type="PROSITE" id="PS50006">
    <property type="entry name" value="FHA_DOMAIN"/>
    <property type="match status" value="1"/>
</dbReference>
<name>A0A9W8CYI2_9FUNG</name>
<dbReference type="OrthoDB" id="21470at2759"/>
<dbReference type="Pfam" id="PF01585">
    <property type="entry name" value="G-patch"/>
    <property type="match status" value="1"/>
</dbReference>
<proteinExistence type="predicted"/>
<dbReference type="PANTHER" id="PTHR23106:SF24">
    <property type="entry name" value="ANGIOGENIC FACTOR WITH G PATCH AND FHA DOMAINS 1"/>
    <property type="match status" value="1"/>
</dbReference>
<dbReference type="InterPro" id="IPR000253">
    <property type="entry name" value="FHA_dom"/>
</dbReference>
<feature type="region of interest" description="Disordered" evidence="1">
    <location>
        <begin position="172"/>
        <end position="195"/>
    </location>
</feature>
<dbReference type="InterPro" id="IPR000467">
    <property type="entry name" value="G_patch_dom"/>
</dbReference>
<dbReference type="AlphaFoldDB" id="A0A9W8CYI2"/>
<feature type="compositionally biased region" description="Gly residues" evidence="1">
    <location>
        <begin position="180"/>
        <end position="191"/>
    </location>
</feature>
<reference evidence="4" key="1">
    <citation type="submission" date="2022-07" db="EMBL/GenBank/DDBJ databases">
        <title>Phylogenomic reconstructions and comparative analyses of Kickxellomycotina fungi.</title>
        <authorList>
            <person name="Reynolds N.K."/>
            <person name="Stajich J.E."/>
            <person name="Barry K."/>
            <person name="Grigoriev I.V."/>
            <person name="Crous P."/>
            <person name="Smith M.E."/>
        </authorList>
    </citation>
    <scope>NUCLEOTIDE SEQUENCE</scope>
    <source>
        <strain evidence="4">BCRC 34381</strain>
    </source>
</reference>
<dbReference type="Pfam" id="PF00498">
    <property type="entry name" value="FHA"/>
    <property type="match status" value="1"/>
</dbReference>